<dbReference type="Pfam" id="PF13561">
    <property type="entry name" value="adh_short_C2"/>
    <property type="match status" value="1"/>
</dbReference>
<dbReference type="SUPFAM" id="SSF51735">
    <property type="entry name" value="NAD(P)-binding Rossmann-fold domains"/>
    <property type="match status" value="1"/>
</dbReference>
<dbReference type="InterPro" id="IPR036291">
    <property type="entry name" value="NAD(P)-bd_dom_sf"/>
</dbReference>
<dbReference type="Proteomes" id="UP000283087">
    <property type="component" value="Unassembled WGS sequence"/>
</dbReference>
<proteinExistence type="inferred from homology"/>
<dbReference type="OrthoDB" id="9786435at2"/>
<organism evidence="3 4">
    <name type="scientific">Amphritea opalescens</name>
    <dbReference type="NCBI Taxonomy" id="2490544"/>
    <lineage>
        <taxon>Bacteria</taxon>
        <taxon>Pseudomonadati</taxon>
        <taxon>Pseudomonadota</taxon>
        <taxon>Gammaproteobacteria</taxon>
        <taxon>Oceanospirillales</taxon>
        <taxon>Oceanospirillaceae</taxon>
        <taxon>Amphritea</taxon>
    </lineage>
</organism>
<sequence>MNVCTGFIPLSLIKTNEGNIMNVNPLNLENKVALVTGAATGIGASCVEYLARMGAKVMATDIQTELGQQSVDGLREQGLDVAFHTLDVCSENDWDKSVKATLAQFGGLDILVNNAGIYIGGTLLENSLEQVRHVHKVNVESIFLGMKSAAEVMKPGGAAGKGGSIINLSSIAGLIGVPGHSAYGSTKGAVRLYTKHAAVEFGKLGYGIRVNSVHPGVIRTDMGAQAFQDFVDIGLAKTTAEAEELIIGMTPIGKLGEVEDIAQMIVFLASDAAGFITGAEFSVDGGMGAQ</sequence>
<accession>A0A430KM38</accession>
<dbReference type="PANTHER" id="PTHR24321:SF8">
    <property type="entry name" value="ESTRADIOL 17-BETA-DEHYDROGENASE 8-RELATED"/>
    <property type="match status" value="1"/>
</dbReference>
<keyword evidence="2 3" id="KW-0560">Oxidoreductase</keyword>
<dbReference type="InterPro" id="IPR020904">
    <property type="entry name" value="Sc_DH/Rdtase_CS"/>
</dbReference>
<dbReference type="PANTHER" id="PTHR24321">
    <property type="entry name" value="DEHYDROGENASES, SHORT CHAIN"/>
    <property type="match status" value="1"/>
</dbReference>
<comment type="similarity">
    <text evidence="1">Belongs to the short-chain dehydrogenases/reductases (SDR) family.</text>
</comment>
<evidence type="ECO:0000313" key="4">
    <source>
        <dbReference type="Proteomes" id="UP000283087"/>
    </source>
</evidence>
<dbReference type="PROSITE" id="PS00061">
    <property type="entry name" value="ADH_SHORT"/>
    <property type="match status" value="1"/>
</dbReference>
<evidence type="ECO:0000256" key="2">
    <source>
        <dbReference type="ARBA" id="ARBA00023002"/>
    </source>
</evidence>
<dbReference type="Gene3D" id="3.40.50.720">
    <property type="entry name" value="NAD(P)-binding Rossmann-like Domain"/>
    <property type="match status" value="1"/>
</dbReference>
<dbReference type="InterPro" id="IPR002347">
    <property type="entry name" value="SDR_fam"/>
</dbReference>
<dbReference type="GO" id="GO:0047936">
    <property type="term" value="F:glucose 1-dehydrogenase [NAD(P)+] activity"/>
    <property type="evidence" value="ECO:0007669"/>
    <property type="project" value="UniProtKB-EC"/>
</dbReference>
<protein>
    <submittedName>
        <fullName evidence="3">Glucose 1-dehydrogenase</fullName>
        <ecNumber evidence="3">1.1.1.47</ecNumber>
    </submittedName>
</protein>
<dbReference type="AlphaFoldDB" id="A0A430KM38"/>
<gene>
    <name evidence="3" type="ORF">EH243_17095</name>
</gene>
<dbReference type="PRINTS" id="PR00081">
    <property type="entry name" value="GDHRDH"/>
</dbReference>
<dbReference type="PRINTS" id="PR00080">
    <property type="entry name" value="SDRFAMILY"/>
</dbReference>
<name>A0A430KM38_9GAMM</name>
<dbReference type="FunFam" id="3.40.50.720:FF:000084">
    <property type="entry name" value="Short-chain dehydrogenase reductase"/>
    <property type="match status" value="1"/>
</dbReference>
<evidence type="ECO:0000313" key="3">
    <source>
        <dbReference type="EMBL" id="RTE64535.1"/>
    </source>
</evidence>
<comment type="caution">
    <text evidence="3">The sequence shown here is derived from an EMBL/GenBank/DDBJ whole genome shotgun (WGS) entry which is preliminary data.</text>
</comment>
<evidence type="ECO:0000256" key="1">
    <source>
        <dbReference type="ARBA" id="ARBA00006484"/>
    </source>
</evidence>
<dbReference type="EC" id="1.1.1.47" evidence="3"/>
<reference evidence="3 4" key="1">
    <citation type="submission" date="2018-11" db="EMBL/GenBank/DDBJ databases">
        <title>The draft genome sequence of Amphritea opalescens ANRC-JH13T.</title>
        <authorList>
            <person name="Fang Z."/>
            <person name="Zhang Y."/>
            <person name="Han X."/>
        </authorList>
    </citation>
    <scope>NUCLEOTIDE SEQUENCE [LARGE SCALE GENOMIC DNA]</scope>
    <source>
        <strain evidence="3 4">ANRC-JH13</strain>
    </source>
</reference>
<dbReference type="EMBL" id="RQXW01000021">
    <property type="protein sequence ID" value="RTE64535.1"/>
    <property type="molecule type" value="Genomic_DNA"/>
</dbReference>
<keyword evidence="4" id="KW-1185">Reference proteome</keyword>
<dbReference type="NCBIfam" id="NF005559">
    <property type="entry name" value="PRK07231.1"/>
    <property type="match status" value="1"/>
</dbReference>